<accession>A0A1R1YN23</accession>
<comment type="caution">
    <text evidence="3">The sequence shown here is derived from an EMBL/GenBank/DDBJ whole genome shotgun (WGS) entry which is preliminary data.</text>
</comment>
<feature type="region of interest" description="Disordered" evidence="1">
    <location>
        <begin position="960"/>
        <end position="987"/>
    </location>
</feature>
<feature type="chain" id="PRO_5013272125" evidence="2">
    <location>
        <begin position="20"/>
        <end position="1816"/>
    </location>
</feature>
<gene>
    <name evidence="3" type="ORF">AYI69_g2216</name>
</gene>
<dbReference type="Proteomes" id="UP000187429">
    <property type="component" value="Unassembled WGS sequence"/>
</dbReference>
<protein>
    <submittedName>
        <fullName evidence="3">Involucrin</fullName>
    </submittedName>
</protein>
<feature type="compositionally biased region" description="Acidic residues" evidence="1">
    <location>
        <begin position="414"/>
        <end position="754"/>
    </location>
</feature>
<evidence type="ECO:0000313" key="3">
    <source>
        <dbReference type="EMBL" id="OMJ28312.1"/>
    </source>
</evidence>
<feature type="region of interest" description="Disordered" evidence="1">
    <location>
        <begin position="413"/>
        <end position="927"/>
    </location>
</feature>
<feature type="compositionally biased region" description="Acidic residues" evidence="1">
    <location>
        <begin position="765"/>
        <end position="927"/>
    </location>
</feature>
<proteinExistence type="predicted"/>
<feature type="region of interest" description="Disordered" evidence="1">
    <location>
        <begin position="1347"/>
        <end position="1382"/>
    </location>
</feature>
<keyword evidence="2" id="KW-0732">Signal</keyword>
<organism evidence="3 4">
    <name type="scientific">Smittium culicis</name>
    <dbReference type="NCBI Taxonomy" id="133412"/>
    <lineage>
        <taxon>Eukaryota</taxon>
        <taxon>Fungi</taxon>
        <taxon>Fungi incertae sedis</taxon>
        <taxon>Zoopagomycota</taxon>
        <taxon>Kickxellomycotina</taxon>
        <taxon>Harpellomycetes</taxon>
        <taxon>Harpellales</taxon>
        <taxon>Legeriomycetaceae</taxon>
        <taxon>Smittium</taxon>
    </lineage>
</organism>
<keyword evidence="4" id="KW-1185">Reference proteome</keyword>
<dbReference type="OrthoDB" id="10555505at2759"/>
<reference evidence="4" key="1">
    <citation type="submission" date="2017-01" db="EMBL/GenBank/DDBJ databases">
        <authorList>
            <person name="Wang Y."/>
            <person name="White M."/>
            <person name="Kvist S."/>
            <person name="Moncalvo J.-M."/>
        </authorList>
    </citation>
    <scope>NUCLEOTIDE SEQUENCE [LARGE SCALE GENOMIC DNA]</scope>
    <source>
        <strain evidence="4">ID-206-W2</strain>
    </source>
</reference>
<dbReference type="EMBL" id="LSSM01000641">
    <property type="protein sequence ID" value="OMJ28312.1"/>
    <property type="molecule type" value="Genomic_DNA"/>
</dbReference>
<evidence type="ECO:0000256" key="2">
    <source>
        <dbReference type="SAM" id="SignalP"/>
    </source>
</evidence>
<evidence type="ECO:0000256" key="1">
    <source>
        <dbReference type="SAM" id="MobiDB-lite"/>
    </source>
</evidence>
<name>A0A1R1YN23_9FUNG</name>
<evidence type="ECO:0000313" key="4">
    <source>
        <dbReference type="Proteomes" id="UP000187429"/>
    </source>
</evidence>
<sequence length="1816" mass="206706">MKILIVISIIANYYIKVNADPSTNVENKWTQNSINSLYLSTNESDKTDLSYTRVISDINSGPRSISLENNSLFINSYSKNLVEGSLHSSFEDNLTQYLDESFNSHTVNYNDISPTEILSEDSFANSDSESSKIFTTVSEIENKITSFVDSLDNSVYQSPISSLGFNENEKVSDFESELSSSISATNKKEPRSQETLDVKNIISNKNLGNPSSSYAIVISDFQNEMTLESEASLYTKSDTTTTTTNYKINLNEKIREAKNKLSANSCDTEKPNPEIIIESEISSNPNTKTEFQPLLQFSVNTQEKKSNYDKYYSESNINIIGPSLYSSQNDFSTGTRQESIHNRDYTEILTKVNCFENRSNTECNSQYITEYDTYYSTSDEKNVESAKKRCNVFRSKEVTSKYNIQRRNLFISDSDFEGSEEPITDFDGSEETTSELDEPEETSSDFDDPEETTSELDELEEKTTDFDEPEEITSELDEPEETTTDFEELEETTTDFDESEEAASDFDDPEESTTNVDEPEESTTDFDGPEETTTDLDEPEETTSDFEESEEPNTDFDGSEETNTDLDEPEETTSDFDEPEETASDFDEPEETASDFDDPEEITSELDEPEETTTDLYEPEETASDFDEPEETTTELDEPEETTSELDEPEEKLTDFDEPEEITSELDEPEETTTDFDEPEEITTDLDEPEETTSELDEPEESTTDLDEPEETTSELDEPEETSSDFDDPEETTSELDELEEKTTDFDEPEEITSELDGSEKTTSDFDESEETTSDLDEPEETTSDFDESEETISDFEESEETTTDFDESEEAASDFDDPEESTTNVDEPEESTTDFDGPEETTTDFDESEEAASDLDESEEPNTDFDGSEETTTDLDEPEETTSELDEPEETTTDFDEPEETTSELDEPEETSSDFYEPEEITCDLDSLEQTISDFDEPEEITSDVDEPEEAISCVDEPEITTSNFDEPEETSSEVGVPEEPNTDFVKSDESNTIFYETEEKTSDFDGSEELCNETDKIFDLYSISPHLPSATSQKIFTQNIYTTLLTKVYCDANEPTSECEISLDNDETLSEYGETISIETKTSLNNNICRTVVITSIYTIQNSIPVKAPITTEENENITTNTEISQEPTMSTEIPQGLTSNTGIPEELPNDTDKIFDLYSILPHLPSATSQKIFTQNIYTTLLTKVYCDANEPTSECEISLDNDETLSEYGETISIETKTSLNNNICRTVVITSIYTIQNSIPVKAPITTEENENIPEPKIHSLNVASTISINRSRNNIYISKTTSTYCFGYSRDSKYISNQVSYTLSTDPLKKICKTIIVTNKYTQQPTYFQEYSDYTDELYTDCDNDDENNDELYTDCDNDDENNDELYTDCDNDDENNDEYVYPEQDYGYSDIDDRFIDTMDKLYEPSLQDDECLDDLNDEIVPSKDVKYNSKNVKSQPNKTKNLIITSTNDSNQKEYTPSKNKSIISNYINTNQCEIKLIDGVESLTCKQSKTNIEMIRNIRQNIKSKSYDNDPVKEMSRVHIQPSYTVSLDDVPGILYPTENPHSILQRICRFNKHGCFLPSSNPVTTLDFTDDYLKSRDLECFYMYEIEKNKNFRFCNKDEISEYKKSRSARSTSQVASILSKPRNTINENKINEKFNIFGYDCSTKTYMEEDNNKKDKKNFFINSLKQSEVSKCEKLSCNKVPSENKIYYKVHSKNNQEEISDLRITKENLDREKIHSEPNDVTPECYNTSENGIFCTENFRKHEILINTNCRNLIGNLSISPDTYLNEKSFTCIENESGIICLPGKAKIIQKSKDEISSANLLPKY</sequence>
<feature type="signal peptide" evidence="2">
    <location>
        <begin position="1"/>
        <end position="19"/>
    </location>
</feature>